<dbReference type="Gene3D" id="2.30.38.10">
    <property type="entry name" value="Luciferase, Domain 3"/>
    <property type="match status" value="1"/>
</dbReference>
<dbReference type="InterPro" id="IPR023213">
    <property type="entry name" value="CAT-like_dom_sf"/>
</dbReference>
<dbReference type="CDD" id="cd05235">
    <property type="entry name" value="SDR_e1"/>
    <property type="match status" value="1"/>
</dbReference>
<dbReference type="SUPFAM" id="SSF52777">
    <property type="entry name" value="CoA-dependent acyltransferases"/>
    <property type="match status" value="2"/>
</dbReference>
<dbReference type="GO" id="GO:0008610">
    <property type="term" value="P:lipid biosynthetic process"/>
    <property type="evidence" value="ECO:0007669"/>
    <property type="project" value="UniProtKB-ARBA"/>
</dbReference>
<protein>
    <submittedName>
        <fullName evidence="6">Putative non-ribosomal peptide synthetase</fullName>
    </submittedName>
</protein>
<sequence>MVAVARAAAGTVSSPQGRPLTAAQLGVWLGQQLDPASSAFNIAEYVDISGPLELDALVAAVGDAVAETEVLRTRFVADGPRQVEHTPDQAVRVVDVSDAPDPLAAARALMDRDVAEPRDLTGDELFAHIIFRLTPHRTLWYHRVHHILLDGYGMALIARRVAELYTARVTGTPTPPYAFGSWDAVIAADAAYAESPEIERDRAYWLDYLGDRPAPVTLSGATPHAASTAGRTLREFTALDGETVALLRRVAETARANWTDVLTTAIAAYVHRMTGATEVCLALPVMLRTGTPALRVPCMTLNGVALWTEFAGEPTLTTLTGRVARDLVRGRRHQRYRSEQVRRDLGLVGTDRSMYGPSVNIMLFDYDLRFGACTSTVHNVTAGMIDDLVFNLYDRGDGNAPTLYLDGHPGSYTAAELATHLRRFTTFLRRVLTEPDRPLDAIDLFLPGERAALHIDSRGPDRRWPENPVHEVLAAQTLRSTTATAIVATGGDGHRETLSYGELATRTKRLQAALTAAGTRPGSTVAVLLPRTGDAIAAVFAVLACGAVYVPLDPGQPAARTALLLDGLCSRTELGAILTTTALASLLPATLADRAVLVDDLAAATAEHVTPLLHPDHPAWVIHTSGTTGTPKATVISHRSVRNLYHHHREQLIEPAVAACGGRRMRAALTASMTFDTAWEGLLWLLAGHELHVIDDELRRDPDALVRYIRAQRIDFLDITPTFARELLAAGLLAGPHRPRVLALGGEATDAALWSELRAEPEVSVYNLYGPTECTVDASWTTIAAHAAPSIGGPISNGQCHVLDRALRPVPPGVVGELYVGGLPVGQGYLGESGTTAARFVADPFDPTGGRLYRTGDLVRRQPSGSLDYLGRGDTQMSLRGYRIEVGEVEAALAAHPGVGGAAVRIHAEVLVAYVVPATGAALPDPRTLRLHLAARLPDYMVPSIYLELKRLPHTANGKLDRAALPAPPAAAAAERPARTPAERTLVRLFAEALELDSVGIDEDFFARGGHSLRAARVLNGVRAAFGVRWDLRTMFDTPTVAGLAERLGSGRSFDELHWSTADLEADVHLVDDLVAIGEPSTAPRVALLTGATGFLGAFLLAALLEHTDLRVYCLVRAQDDAAATTRLRDALARYGLRDRADTPRPADLSRPGSARHESRIIPLAGDLAEPLLGLSTERYRELADTVDTIVHNGARVHHFEPYARLRPANVEGTARILRLACTGTATSVHFVSSVDTAFAVDGNPAVLSEDRRVAATSLPPNGYVASKWVAEGLLYAAAARGVPVTVTRPGRIGGHSGTGASGPDDAFWSLLRAMVVLEAVPDELYRTGTVDVVPVDRVAAAIAHLVTHRAVGRTFHLTSEQPLPFAAIVAVLRESGYPIATVPATDWHNRLTALADQASAQGDHTLTIARAHAAHLARPGAAVRYSRTNTRAALTDAALPQPDSLSAVRAGVDYLIRTRFLPPPAVPAGAQPSKRHPC</sequence>
<evidence type="ECO:0000256" key="3">
    <source>
        <dbReference type="ARBA" id="ARBA00022553"/>
    </source>
</evidence>
<dbReference type="GeneID" id="80366859"/>
<name>A0A060Q389_NOCBR</name>
<comment type="cofactor">
    <cofactor evidence="1">
        <name>pantetheine 4'-phosphate</name>
        <dbReference type="ChEBI" id="CHEBI:47942"/>
    </cofactor>
</comment>
<dbReference type="PROSITE" id="PS50075">
    <property type="entry name" value="CARRIER"/>
    <property type="match status" value="1"/>
</dbReference>
<keyword evidence="3" id="KW-0597">Phosphoprotein</keyword>
<dbReference type="PROSITE" id="PS00455">
    <property type="entry name" value="AMP_BINDING"/>
    <property type="match status" value="1"/>
</dbReference>
<dbReference type="InterPro" id="IPR025110">
    <property type="entry name" value="AMP-bd_C"/>
</dbReference>
<keyword evidence="4" id="KW-0436">Ligase</keyword>
<dbReference type="Pfam" id="PF00550">
    <property type="entry name" value="PP-binding"/>
    <property type="match status" value="1"/>
</dbReference>
<dbReference type="Gene3D" id="3.30.559.10">
    <property type="entry name" value="Chloramphenicol acetyltransferase-like domain"/>
    <property type="match status" value="1"/>
</dbReference>
<reference evidence="6" key="1">
    <citation type="journal article" date="2014" name="BMC Genomics">
        <title>Genome based analysis of type-I polyketide synthase and nonribosomal peptide synthetase gene clusters in seven strains of five representative Nocardia species.</title>
        <authorList>
            <person name="Komaki H."/>
            <person name="Ichikawa N."/>
            <person name="Hosoyama A."/>
            <person name="Takahashi-Nakaguchi A."/>
            <person name="Matsuzawa T."/>
            <person name="Suzuki K."/>
            <person name="Fujita N."/>
            <person name="Gonoi T."/>
        </authorList>
    </citation>
    <scope>NUCLEOTIDE SEQUENCE</scope>
    <source>
        <strain evidence="6">NBRC 14402</strain>
    </source>
</reference>
<organism evidence="6">
    <name type="scientific">Nocardia brasiliensis</name>
    <dbReference type="NCBI Taxonomy" id="37326"/>
    <lineage>
        <taxon>Bacteria</taxon>
        <taxon>Bacillati</taxon>
        <taxon>Actinomycetota</taxon>
        <taxon>Actinomycetes</taxon>
        <taxon>Mycobacteriales</taxon>
        <taxon>Nocardiaceae</taxon>
        <taxon>Nocardia</taxon>
    </lineage>
</organism>
<evidence type="ECO:0000313" key="6">
    <source>
        <dbReference type="EMBL" id="BAO99229.1"/>
    </source>
</evidence>
<evidence type="ECO:0000256" key="4">
    <source>
        <dbReference type="ARBA" id="ARBA00022598"/>
    </source>
</evidence>
<dbReference type="InterPro" id="IPR001242">
    <property type="entry name" value="Condensation_dom"/>
</dbReference>
<dbReference type="GO" id="GO:0016874">
    <property type="term" value="F:ligase activity"/>
    <property type="evidence" value="ECO:0007669"/>
    <property type="project" value="UniProtKB-KW"/>
</dbReference>
<evidence type="ECO:0000259" key="5">
    <source>
        <dbReference type="PROSITE" id="PS50075"/>
    </source>
</evidence>
<dbReference type="PANTHER" id="PTHR44845:SF6">
    <property type="entry name" value="BETA-ALANINE-ACTIVATING ENZYME"/>
    <property type="match status" value="1"/>
</dbReference>
<dbReference type="CDD" id="cd05930">
    <property type="entry name" value="A_NRPS"/>
    <property type="match status" value="1"/>
</dbReference>
<dbReference type="Pfam" id="PF00501">
    <property type="entry name" value="AMP-binding"/>
    <property type="match status" value="1"/>
</dbReference>
<evidence type="ECO:0000256" key="2">
    <source>
        <dbReference type="ARBA" id="ARBA00022450"/>
    </source>
</evidence>
<dbReference type="InterPro" id="IPR020845">
    <property type="entry name" value="AMP-binding_CS"/>
</dbReference>
<dbReference type="PANTHER" id="PTHR44845">
    <property type="entry name" value="CARRIER DOMAIN-CONTAINING PROTEIN"/>
    <property type="match status" value="1"/>
</dbReference>
<evidence type="ECO:0000256" key="1">
    <source>
        <dbReference type="ARBA" id="ARBA00001957"/>
    </source>
</evidence>
<dbReference type="Pfam" id="PF13193">
    <property type="entry name" value="AMP-binding_C"/>
    <property type="match status" value="1"/>
</dbReference>
<dbReference type="NCBIfam" id="TIGR01733">
    <property type="entry name" value="AA-adenyl-dom"/>
    <property type="match status" value="1"/>
</dbReference>
<dbReference type="InterPro" id="IPR013120">
    <property type="entry name" value="FAR_NAD-bd"/>
</dbReference>
<dbReference type="SUPFAM" id="SSF51735">
    <property type="entry name" value="NAD(P)-binding Rossmann-fold domains"/>
    <property type="match status" value="1"/>
</dbReference>
<dbReference type="SUPFAM" id="SSF47336">
    <property type="entry name" value="ACP-like"/>
    <property type="match status" value="1"/>
</dbReference>
<feature type="domain" description="Carrier" evidence="5">
    <location>
        <begin position="977"/>
        <end position="1052"/>
    </location>
</feature>
<dbReference type="Gene3D" id="3.40.50.980">
    <property type="match status" value="2"/>
</dbReference>
<dbReference type="RefSeq" id="WP_162184182.1">
    <property type="nucleotide sequence ID" value="NZ_CP022088.2"/>
</dbReference>
<dbReference type="InterPro" id="IPR045851">
    <property type="entry name" value="AMP-bd_C_sf"/>
</dbReference>
<dbReference type="Gene3D" id="3.30.300.30">
    <property type="match status" value="1"/>
</dbReference>
<dbReference type="UniPathway" id="UPA00011"/>
<accession>A0A060Q389</accession>
<keyword evidence="2" id="KW-0596">Phosphopantetheine</keyword>
<dbReference type="Pfam" id="PF07993">
    <property type="entry name" value="NAD_binding_4"/>
    <property type="match status" value="1"/>
</dbReference>
<dbReference type="InterPro" id="IPR036736">
    <property type="entry name" value="ACP-like_sf"/>
</dbReference>
<dbReference type="InterPro" id="IPR010080">
    <property type="entry name" value="Thioester_reductase-like_dom"/>
</dbReference>
<dbReference type="InterPro" id="IPR000873">
    <property type="entry name" value="AMP-dep_synth/lig_dom"/>
</dbReference>
<dbReference type="InterPro" id="IPR010071">
    <property type="entry name" value="AA_adenyl_dom"/>
</dbReference>
<dbReference type="Gene3D" id="3.30.559.30">
    <property type="entry name" value="Nonribosomal peptide synthetase, condensation domain"/>
    <property type="match status" value="1"/>
</dbReference>
<dbReference type="NCBIfam" id="TIGR01746">
    <property type="entry name" value="Thioester-redct"/>
    <property type="match status" value="1"/>
</dbReference>
<dbReference type="Pfam" id="PF00668">
    <property type="entry name" value="Condensation"/>
    <property type="match status" value="1"/>
</dbReference>
<dbReference type="EMBL" id="AB701632">
    <property type="protein sequence ID" value="BAO99229.1"/>
    <property type="molecule type" value="Genomic_DNA"/>
</dbReference>
<dbReference type="InterPro" id="IPR009081">
    <property type="entry name" value="PP-bd_ACP"/>
</dbReference>
<dbReference type="Gene3D" id="3.40.50.720">
    <property type="entry name" value="NAD(P)-binding Rossmann-like Domain"/>
    <property type="match status" value="1"/>
</dbReference>
<proteinExistence type="predicted"/>
<dbReference type="InterPro" id="IPR036291">
    <property type="entry name" value="NAD(P)-bd_dom_sf"/>
</dbReference>
<dbReference type="Gene3D" id="1.10.1200.10">
    <property type="entry name" value="ACP-like"/>
    <property type="match status" value="1"/>
</dbReference>
<dbReference type="SUPFAM" id="SSF56801">
    <property type="entry name" value="Acetyl-CoA synthetase-like"/>
    <property type="match status" value="1"/>
</dbReference>